<keyword evidence="1" id="KW-1133">Transmembrane helix</keyword>
<evidence type="ECO:0000256" key="1">
    <source>
        <dbReference type="SAM" id="Phobius"/>
    </source>
</evidence>
<evidence type="ECO:0000313" key="3">
    <source>
        <dbReference type="EMBL" id="KRU12022.1"/>
    </source>
</evidence>
<sequence>MSKKINRKETTKDRRKWILTILVWSILISSSISLLSDSLLSKVNMLVAFIVLAFIIIAGIIFDIVGIAVTTADETPFHAMAAKKIHGAKIAIRLLRNADKVSTFCNDVVGDIAGIISGSVGFFIAQKVTHNFTNINFTGVNVAIGAIVASITICGKSIGKTYALENNSIIVSKVSKLLYLIVKDR</sequence>
<keyword evidence="5" id="KW-1185">Reference proteome</keyword>
<dbReference type="KEGG" id="cpae:CPAST_c19110"/>
<evidence type="ECO:0000313" key="4">
    <source>
        <dbReference type="Proteomes" id="UP000028042"/>
    </source>
</evidence>
<reference evidence="3" key="2">
    <citation type="submission" date="2015-10" db="EMBL/GenBank/DDBJ databases">
        <title>Improved Draft Genome Sequence of Clostridium pasteurianum Strain ATCC 6013 (DSM 525) Using a Hybrid Next-Generation Sequencing Approach.</title>
        <authorList>
            <person name="Pyne M.E."/>
            <person name="Utturkar S.M."/>
            <person name="Brown S.D."/>
            <person name="Moo-Young M."/>
            <person name="Chung D.A."/>
            <person name="Chou P.C."/>
        </authorList>
    </citation>
    <scope>NUCLEOTIDE SEQUENCE</scope>
    <source>
        <strain evidence="3">ATCC 6013</strain>
    </source>
</reference>
<dbReference type="AlphaFoldDB" id="A0A0H3J240"/>
<keyword evidence="1" id="KW-0812">Transmembrane</keyword>
<dbReference type="eggNOG" id="COG1253">
    <property type="taxonomic scope" value="Bacteria"/>
</dbReference>
<proteinExistence type="predicted"/>
<evidence type="ECO:0000313" key="2">
    <source>
        <dbReference type="EMBL" id="AJA51969.1"/>
    </source>
</evidence>
<dbReference type="RefSeq" id="WP_003444203.1">
    <property type="nucleotide sequence ID" value="NZ_ANZB01000004.1"/>
</dbReference>
<dbReference type="Proteomes" id="UP000028042">
    <property type="component" value="Unassembled WGS sequence"/>
</dbReference>
<keyword evidence="1" id="KW-0472">Membrane</keyword>
<name>A0A0H3J240_CLOPA</name>
<dbReference type="PATRIC" id="fig|1262449.3.peg.1750"/>
<reference evidence="3 4" key="3">
    <citation type="journal article" name="Genome Announc.">
        <title>Improved Draft Genome Sequence of Clostridium pasteurianum Strain ATCC 6013 (DSM 525) Using a Hybrid Next-Generation Sequencing Approach.</title>
        <authorList>
            <person name="Pyne M.E."/>
            <person name="Utturkar S."/>
            <person name="Brown S.D."/>
            <person name="Moo-Young M."/>
            <person name="Chung D.A."/>
            <person name="Chou C.P."/>
        </authorList>
    </citation>
    <scope>NUCLEOTIDE SEQUENCE [LARGE SCALE GENOMIC DNA]</scope>
    <source>
        <strain evidence="3 4">ATCC 6013</strain>
    </source>
</reference>
<evidence type="ECO:0008006" key="6">
    <source>
        <dbReference type="Google" id="ProtNLM"/>
    </source>
</evidence>
<accession>A0A0H3J240</accession>
<dbReference type="EMBL" id="JPGY02000001">
    <property type="protein sequence ID" value="KRU12022.1"/>
    <property type="molecule type" value="Genomic_DNA"/>
</dbReference>
<organism evidence="2 5">
    <name type="scientific">Clostridium pasteurianum DSM 525 = ATCC 6013</name>
    <dbReference type="NCBI Taxonomy" id="1262449"/>
    <lineage>
        <taxon>Bacteria</taxon>
        <taxon>Bacillati</taxon>
        <taxon>Bacillota</taxon>
        <taxon>Clostridia</taxon>
        <taxon>Eubacteriales</taxon>
        <taxon>Clostridiaceae</taxon>
        <taxon>Clostridium</taxon>
    </lineage>
</organism>
<feature type="transmembrane region" description="Helical" evidence="1">
    <location>
        <begin position="46"/>
        <end position="70"/>
    </location>
</feature>
<protein>
    <recommendedName>
        <fullName evidence="6">Mg2+ and Co2+ transporter CorB</fullName>
    </recommendedName>
</protein>
<evidence type="ECO:0000313" key="5">
    <source>
        <dbReference type="Proteomes" id="UP000030905"/>
    </source>
</evidence>
<dbReference type="KEGG" id="cpat:CLPA_c19110"/>
<dbReference type="Proteomes" id="UP000030905">
    <property type="component" value="Chromosome"/>
</dbReference>
<feature type="transmembrane region" description="Helical" evidence="1">
    <location>
        <begin position="21"/>
        <end position="40"/>
    </location>
</feature>
<gene>
    <name evidence="2" type="ORF">CLPA_c19110</name>
    <name evidence="3" type="ORF">CP6013_01269</name>
</gene>
<reference evidence="2 5" key="1">
    <citation type="journal article" date="2015" name="Genome Announc.">
        <title>Complete Genome Sequence of the Nitrogen-Fixing and Solvent-Producing Clostridium pasteurianum DSM 525.</title>
        <authorList>
            <person name="Poehlein A."/>
            <person name="Grosse-Honebrink A."/>
            <person name="Zhang Y."/>
            <person name="Minton N.P."/>
            <person name="Daniel R."/>
        </authorList>
    </citation>
    <scope>NUCLEOTIDE SEQUENCE [LARGE SCALE GENOMIC DNA]</scope>
    <source>
        <strain evidence="2">DSM 525</strain>
        <strain evidence="5">DSM 525 / ATCC 6013</strain>
    </source>
</reference>
<dbReference type="GeneID" id="93074069"/>
<dbReference type="EMBL" id="CP009268">
    <property type="protein sequence ID" value="AJA51969.1"/>
    <property type="molecule type" value="Genomic_DNA"/>
</dbReference>